<dbReference type="EMBL" id="MU167369">
    <property type="protein sequence ID" value="KAG0141832.1"/>
    <property type="molecule type" value="Genomic_DNA"/>
</dbReference>
<dbReference type="Proteomes" id="UP000886653">
    <property type="component" value="Unassembled WGS sequence"/>
</dbReference>
<evidence type="ECO:0000313" key="1">
    <source>
        <dbReference type="EMBL" id="KAG0141832.1"/>
    </source>
</evidence>
<keyword evidence="2" id="KW-1185">Reference proteome</keyword>
<reference evidence="1" key="1">
    <citation type="submission" date="2013-11" db="EMBL/GenBank/DDBJ databases">
        <title>Genome sequence of the fusiform rust pathogen reveals effectors for host alternation and coevolution with pine.</title>
        <authorList>
            <consortium name="DOE Joint Genome Institute"/>
            <person name="Smith K."/>
            <person name="Pendleton A."/>
            <person name="Kubisiak T."/>
            <person name="Anderson C."/>
            <person name="Salamov A."/>
            <person name="Aerts A."/>
            <person name="Riley R."/>
            <person name="Clum A."/>
            <person name="Lindquist E."/>
            <person name="Ence D."/>
            <person name="Campbell M."/>
            <person name="Kronenberg Z."/>
            <person name="Feau N."/>
            <person name="Dhillon B."/>
            <person name="Hamelin R."/>
            <person name="Burleigh J."/>
            <person name="Smith J."/>
            <person name="Yandell M."/>
            <person name="Nelson C."/>
            <person name="Grigoriev I."/>
            <person name="Davis J."/>
        </authorList>
    </citation>
    <scope>NUCLEOTIDE SEQUENCE</scope>
    <source>
        <strain evidence="1">G11</strain>
    </source>
</reference>
<dbReference type="AlphaFoldDB" id="A0A9P6T7A3"/>
<sequence>LGKWLIKKLKNIHKTLKETNSALHHLYQQKNPHDPECHFYSADFLEEQWKLEWEVQATTKQAEEKQWLELGCLLCDEQELYQIW</sequence>
<organism evidence="1 2">
    <name type="scientific">Cronartium quercuum f. sp. fusiforme G11</name>
    <dbReference type="NCBI Taxonomy" id="708437"/>
    <lineage>
        <taxon>Eukaryota</taxon>
        <taxon>Fungi</taxon>
        <taxon>Dikarya</taxon>
        <taxon>Basidiomycota</taxon>
        <taxon>Pucciniomycotina</taxon>
        <taxon>Pucciniomycetes</taxon>
        <taxon>Pucciniales</taxon>
        <taxon>Coleosporiaceae</taxon>
        <taxon>Cronartium</taxon>
    </lineage>
</organism>
<proteinExistence type="predicted"/>
<feature type="non-terminal residue" evidence="1">
    <location>
        <position position="1"/>
    </location>
</feature>
<accession>A0A9P6T7A3</accession>
<comment type="caution">
    <text evidence="1">The sequence shown here is derived from an EMBL/GenBank/DDBJ whole genome shotgun (WGS) entry which is preliminary data.</text>
</comment>
<protein>
    <submittedName>
        <fullName evidence="1">Uncharacterized protein</fullName>
    </submittedName>
</protein>
<evidence type="ECO:0000313" key="2">
    <source>
        <dbReference type="Proteomes" id="UP000886653"/>
    </source>
</evidence>
<gene>
    <name evidence="1" type="ORF">CROQUDRAFT_51137</name>
</gene>
<name>A0A9P6T7A3_9BASI</name>